<proteinExistence type="inferred from homology"/>
<dbReference type="GO" id="GO:0008810">
    <property type="term" value="F:cellulase activity"/>
    <property type="evidence" value="ECO:0007669"/>
    <property type="project" value="UniProtKB-EC"/>
</dbReference>
<dbReference type="AlphaFoldDB" id="A0A7W7NVA0"/>
<evidence type="ECO:0000313" key="9">
    <source>
        <dbReference type="Proteomes" id="UP000555448"/>
    </source>
</evidence>
<evidence type="ECO:0000256" key="2">
    <source>
        <dbReference type="ARBA" id="ARBA00009209"/>
    </source>
</evidence>
<evidence type="ECO:0000256" key="5">
    <source>
        <dbReference type="ARBA" id="ARBA00023001"/>
    </source>
</evidence>
<dbReference type="PRINTS" id="PR00735">
    <property type="entry name" value="GLHYDRLASE8"/>
</dbReference>
<accession>A0A7W7NVA0</accession>
<keyword evidence="5" id="KW-0136">Cellulose degradation</keyword>
<comment type="similarity">
    <text evidence="2">Belongs to the glycosyl hydrolase 8 (cellulase D) family.</text>
</comment>
<gene>
    <name evidence="8" type="ORF">HNO88_001350</name>
</gene>
<keyword evidence="4 8" id="KW-0378">Hydrolase</keyword>
<evidence type="ECO:0000256" key="3">
    <source>
        <dbReference type="ARBA" id="ARBA00012601"/>
    </source>
</evidence>
<reference evidence="8 9" key="1">
    <citation type="submission" date="2020-08" db="EMBL/GenBank/DDBJ databases">
        <title>Functional genomics of gut bacteria from endangered species of beetles.</title>
        <authorList>
            <person name="Carlos-Shanley C."/>
        </authorList>
    </citation>
    <scope>NUCLEOTIDE SEQUENCE [LARGE SCALE GENOMIC DNA]</scope>
    <source>
        <strain evidence="8 9">S00245</strain>
    </source>
</reference>
<comment type="catalytic activity">
    <reaction evidence="1">
        <text>Endohydrolysis of (1-&gt;4)-beta-D-glucosidic linkages in cellulose, lichenin and cereal beta-D-glucans.</text>
        <dbReference type="EC" id="3.2.1.4"/>
    </reaction>
</comment>
<dbReference type="PROSITE" id="PS51257">
    <property type="entry name" value="PROKAR_LIPOPROTEIN"/>
    <property type="match status" value="1"/>
</dbReference>
<evidence type="ECO:0000256" key="4">
    <source>
        <dbReference type="ARBA" id="ARBA00022801"/>
    </source>
</evidence>
<dbReference type="Gene3D" id="1.50.10.10">
    <property type="match status" value="1"/>
</dbReference>
<dbReference type="InterPro" id="IPR012341">
    <property type="entry name" value="6hp_glycosidase-like_sf"/>
</dbReference>
<dbReference type="RefSeq" id="WP_184243333.1">
    <property type="nucleotide sequence ID" value="NZ_JACHLR010000004.1"/>
</dbReference>
<comment type="caution">
    <text evidence="8">The sequence shown here is derived from an EMBL/GenBank/DDBJ whole genome shotgun (WGS) entry which is preliminary data.</text>
</comment>
<organism evidence="8 9">
    <name type="scientific">Novosphingobium chloroacetimidivorans</name>
    <dbReference type="NCBI Taxonomy" id="1428314"/>
    <lineage>
        <taxon>Bacteria</taxon>
        <taxon>Pseudomonadati</taxon>
        <taxon>Pseudomonadota</taxon>
        <taxon>Alphaproteobacteria</taxon>
        <taxon>Sphingomonadales</taxon>
        <taxon>Sphingomonadaceae</taxon>
        <taxon>Novosphingobium</taxon>
    </lineage>
</organism>
<keyword evidence="7" id="KW-0119">Carbohydrate metabolism</keyword>
<evidence type="ECO:0000256" key="6">
    <source>
        <dbReference type="ARBA" id="ARBA00023295"/>
    </source>
</evidence>
<keyword evidence="6 8" id="KW-0326">Glycosidase</keyword>
<dbReference type="InterPro" id="IPR008928">
    <property type="entry name" value="6-hairpin_glycosidase_sf"/>
</dbReference>
<keyword evidence="9" id="KW-1185">Reference proteome</keyword>
<sequence>MAVDRRKFALGLAVALTAACSTGVQSYAEPAGGWWRIYRQRFLDRSGRIVDTGNGGISHSEGQGYGMILAALSEDREAFAAMFRWTEATLGGDDLYAWRYDPRQAKPVGDPNNATDGDILIAWALALAGQRWKVGSYLDRSAAVRAAIRRDCVVERFGRQLLLPGRAGFASAAEVTVNPSYYVWPALDTFARLDGAATWGGVISSGEALLRQARFGPLHLPCDWVAVSGPTAVTPARDKPSRFGYDAIRVPLYAIMGGRKALVNDVAAWWRAVLAQRRPVPAWIDVVTGEEAPYALSSGGAAIVSRLIGSPAPVQLDSDYFSASLQMLAGARL</sequence>
<dbReference type="EMBL" id="JACHLR010000004">
    <property type="protein sequence ID" value="MBB4858036.1"/>
    <property type="molecule type" value="Genomic_DNA"/>
</dbReference>
<dbReference type="EC" id="3.2.1.4" evidence="3"/>
<dbReference type="InterPro" id="IPR002037">
    <property type="entry name" value="Glyco_hydro_8"/>
</dbReference>
<evidence type="ECO:0000256" key="1">
    <source>
        <dbReference type="ARBA" id="ARBA00000966"/>
    </source>
</evidence>
<evidence type="ECO:0000256" key="7">
    <source>
        <dbReference type="ARBA" id="ARBA00023326"/>
    </source>
</evidence>
<name>A0A7W7NVA0_9SPHN</name>
<dbReference type="GO" id="GO:0030245">
    <property type="term" value="P:cellulose catabolic process"/>
    <property type="evidence" value="ECO:0007669"/>
    <property type="project" value="UniProtKB-KW"/>
</dbReference>
<dbReference type="Pfam" id="PF01270">
    <property type="entry name" value="Glyco_hydro_8"/>
    <property type="match status" value="1"/>
</dbReference>
<dbReference type="Proteomes" id="UP000555448">
    <property type="component" value="Unassembled WGS sequence"/>
</dbReference>
<keyword evidence="7" id="KW-0624">Polysaccharide degradation</keyword>
<protein>
    <recommendedName>
        <fullName evidence="3">cellulase</fullName>
        <ecNumber evidence="3">3.2.1.4</ecNumber>
    </recommendedName>
</protein>
<evidence type="ECO:0000313" key="8">
    <source>
        <dbReference type="EMBL" id="MBB4858036.1"/>
    </source>
</evidence>
<dbReference type="SUPFAM" id="SSF48208">
    <property type="entry name" value="Six-hairpin glycosidases"/>
    <property type="match status" value="1"/>
</dbReference>